<dbReference type="EMBL" id="JAACNH010000008">
    <property type="protein sequence ID" value="KAG8434320.1"/>
    <property type="molecule type" value="Genomic_DNA"/>
</dbReference>
<evidence type="ECO:0000256" key="3">
    <source>
        <dbReference type="ARBA" id="ARBA00022843"/>
    </source>
</evidence>
<name>A0A8T2ITB0_9PIPI</name>
<evidence type="ECO:0000256" key="2">
    <source>
        <dbReference type="ARBA" id="ARBA00022553"/>
    </source>
</evidence>
<comment type="caution">
    <text evidence="6">The sequence shown here is derived from an EMBL/GenBank/DDBJ whole genome shotgun (WGS) entry which is preliminary data.</text>
</comment>
<keyword evidence="7" id="KW-1185">Reference proteome</keyword>
<dbReference type="Pfam" id="PF12012">
    <property type="entry name" value="DUF3504"/>
    <property type="match status" value="1"/>
</dbReference>
<dbReference type="SUPFAM" id="SSF109640">
    <property type="entry name" value="KRAB domain (Kruppel-associated box)"/>
    <property type="match status" value="1"/>
</dbReference>
<dbReference type="AlphaFoldDB" id="A0A8T2ITB0"/>
<dbReference type="OrthoDB" id="5957988at2759"/>
<accession>A0A8T2ITB0</accession>
<sequence length="693" mass="79781">MYHQMAVTFCDVAASFTEEQWSRLEKWQKELYQNVVREIHRALNTLGYKIENPEILFKIKKTDDVCVRIDFISAERKDTASKELPDLLIRIKEEPPISCTDEELSDKDNQDSDVDESFLLNTPNSSLSIKDEQPCKAPNLRSPKRNQEENHDHNAFLIKEEEEIYSIDNYNSGLGKSDGSTGDHLEVKQDPDFASDDDETLSSIIPVVVKQEESNSSDTFDESADYYGICEEAYTKGKRPTNASNLACVPRKSKQSSEEADEFEVIETKVQGLTKKDALLPRFRIPTCEERDSFIQEQKNKNTMRKTKSDISTLLSFTQQVKENRKIEEIPHAELDLLLSKFILALKRKDGKEYEPHTVRCLIGSIDRYLKEQNYPQPILHGNNREFPLTNKTLSAKIKYLKKQGKGNRTNKGEALTDDDIEKLYKTEILSLHNPTSLLNLLFFNNGIHFALRTKEQYDLQWGDITLNIDDKGNQYLEYNERRTKTLENPQNVRVVNPRMYGTPETPERDPIVAYLKFKSNRPPSMLAPDSPFYLAPNMKYNPGYSLWYRAMKIGIHKMRLMMTSMKIKASLPESRRIKNNLIRKNFMQNFAHHHLSPEETELLAGQIDINSYFSMSEIQQPLFTMPKGNENYLEAAASTSSLISKPMLSNIQERKSSSRRIRGSVTGRVSAFDSTTYEPPNKRSKVIDLDSD</sequence>
<keyword evidence="1" id="KW-1017">Isopeptide bond</keyword>
<dbReference type="InterPro" id="IPR021893">
    <property type="entry name" value="ZMYM2-like_C"/>
</dbReference>
<dbReference type="PANTHER" id="PTHR46963:SF4">
    <property type="entry name" value="HYPOTHETICAL PROTEIN MGC115716"/>
    <property type="match status" value="1"/>
</dbReference>
<dbReference type="InterPro" id="IPR042838">
    <property type="entry name" value="KIAA1958"/>
</dbReference>
<dbReference type="InterPro" id="IPR036051">
    <property type="entry name" value="KRAB_dom_sf"/>
</dbReference>
<proteinExistence type="predicted"/>
<dbReference type="EMBL" id="JAACNH010000008">
    <property type="protein sequence ID" value="KAG8434319.1"/>
    <property type="molecule type" value="Genomic_DNA"/>
</dbReference>
<evidence type="ECO:0000256" key="4">
    <source>
        <dbReference type="SAM" id="MobiDB-lite"/>
    </source>
</evidence>
<dbReference type="Gene3D" id="6.10.140.140">
    <property type="match status" value="1"/>
</dbReference>
<dbReference type="SMART" id="SM00349">
    <property type="entry name" value="KRAB"/>
    <property type="match status" value="1"/>
</dbReference>
<dbReference type="PROSITE" id="PS50805">
    <property type="entry name" value="KRAB"/>
    <property type="match status" value="1"/>
</dbReference>
<keyword evidence="2" id="KW-0597">Phosphoprotein</keyword>
<dbReference type="Pfam" id="PF01352">
    <property type="entry name" value="KRAB"/>
    <property type="match status" value="1"/>
</dbReference>
<feature type="region of interest" description="Disordered" evidence="4">
    <location>
        <begin position="672"/>
        <end position="693"/>
    </location>
</feature>
<feature type="region of interest" description="Disordered" evidence="4">
    <location>
        <begin position="98"/>
        <end position="151"/>
    </location>
</feature>
<dbReference type="PANTHER" id="PTHR46963">
    <property type="entry name" value="SIMILAR TO RIKEN CDNA E130308A19"/>
    <property type="match status" value="1"/>
</dbReference>
<dbReference type="Proteomes" id="UP000812440">
    <property type="component" value="Chromosome 7"/>
</dbReference>
<feature type="compositionally biased region" description="Polar residues" evidence="4">
    <location>
        <begin position="119"/>
        <end position="128"/>
    </location>
</feature>
<feature type="domain" description="KRAB" evidence="5">
    <location>
        <begin position="7"/>
        <end position="78"/>
    </location>
</feature>
<protein>
    <recommendedName>
        <fullName evidence="5">KRAB domain-containing protein</fullName>
    </recommendedName>
</protein>
<evidence type="ECO:0000313" key="6">
    <source>
        <dbReference type="EMBL" id="KAG8434320.1"/>
    </source>
</evidence>
<evidence type="ECO:0000313" key="7">
    <source>
        <dbReference type="Proteomes" id="UP000812440"/>
    </source>
</evidence>
<evidence type="ECO:0000259" key="5">
    <source>
        <dbReference type="PROSITE" id="PS50805"/>
    </source>
</evidence>
<organism evidence="6 7">
    <name type="scientific">Hymenochirus boettgeri</name>
    <name type="common">Congo dwarf clawed frog</name>
    <dbReference type="NCBI Taxonomy" id="247094"/>
    <lineage>
        <taxon>Eukaryota</taxon>
        <taxon>Metazoa</taxon>
        <taxon>Chordata</taxon>
        <taxon>Craniata</taxon>
        <taxon>Vertebrata</taxon>
        <taxon>Euteleostomi</taxon>
        <taxon>Amphibia</taxon>
        <taxon>Batrachia</taxon>
        <taxon>Anura</taxon>
        <taxon>Pipoidea</taxon>
        <taxon>Pipidae</taxon>
        <taxon>Pipinae</taxon>
        <taxon>Hymenochirus</taxon>
    </lineage>
</organism>
<dbReference type="CDD" id="cd07765">
    <property type="entry name" value="KRAB_A-box"/>
    <property type="match status" value="1"/>
</dbReference>
<keyword evidence="3" id="KW-0832">Ubl conjugation</keyword>
<dbReference type="InterPro" id="IPR001909">
    <property type="entry name" value="KRAB"/>
</dbReference>
<evidence type="ECO:0000256" key="1">
    <source>
        <dbReference type="ARBA" id="ARBA00022499"/>
    </source>
</evidence>
<dbReference type="GO" id="GO:0006355">
    <property type="term" value="P:regulation of DNA-templated transcription"/>
    <property type="evidence" value="ECO:0007669"/>
    <property type="project" value="InterPro"/>
</dbReference>
<gene>
    <name evidence="6" type="ORF">GDO86_012630</name>
</gene>
<reference evidence="6" key="1">
    <citation type="thesis" date="2020" institute="ProQuest LLC" country="789 East Eisenhower Parkway, Ann Arbor, MI, USA">
        <title>Comparative Genomics and Chromosome Evolution.</title>
        <authorList>
            <person name="Mudd A.B."/>
        </authorList>
    </citation>
    <scope>NUCLEOTIDE SEQUENCE</scope>
    <source>
        <strain evidence="6">Female2</strain>
        <tissue evidence="6">Blood</tissue>
    </source>
</reference>
<feature type="compositionally biased region" description="Acidic residues" evidence="4">
    <location>
        <begin position="100"/>
        <end position="116"/>
    </location>
</feature>